<gene>
    <name evidence="1" type="ORF">PT974_09978</name>
</gene>
<comment type="caution">
    <text evidence="1">The sequence shown here is derived from an EMBL/GenBank/DDBJ whole genome shotgun (WGS) entry which is preliminary data.</text>
</comment>
<protein>
    <submittedName>
        <fullName evidence="1">Uncharacterized protein</fullName>
    </submittedName>
</protein>
<dbReference type="EMBL" id="JAVFKD010000015">
    <property type="protein sequence ID" value="KAK5988495.1"/>
    <property type="molecule type" value="Genomic_DNA"/>
</dbReference>
<evidence type="ECO:0000313" key="1">
    <source>
        <dbReference type="EMBL" id="KAK5988495.1"/>
    </source>
</evidence>
<dbReference type="Proteomes" id="UP001338125">
    <property type="component" value="Unassembled WGS sequence"/>
</dbReference>
<accession>A0ABR0S8K5</accession>
<organism evidence="1 2">
    <name type="scientific">Cladobotryum mycophilum</name>
    <dbReference type="NCBI Taxonomy" id="491253"/>
    <lineage>
        <taxon>Eukaryota</taxon>
        <taxon>Fungi</taxon>
        <taxon>Dikarya</taxon>
        <taxon>Ascomycota</taxon>
        <taxon>Pezizomycotina</taxon>
        <taxon>Sordariomycetes</taxon>
        <taxon>Hypocreomycetidae</taxon>
        <taxon>Hypocreales</taxon>
        <taxon>Hypocreaceae</taxon>
        <taxon>Cladobotryum</taxon>
    </lineage>
</organism>
<proteinExistence type="predicted"/>
<name>A0ABR0S8K5_9HYPO</name>
<evidence type="ECO:0000313" key="2">
    <source>
        <dbReference type="Proteomes" id="UP001338125"/>
    </source>
</evidence>
<sequence length="91" mass="10068">MASPCRVFGLGDAKVYLLVERLGRPSYRQQSPYLPPGSLRAATSSSPLTAFIKRDVGQEDTEFHTACALSTRRGLKMMRQLAVRMAHIGMI</sequence>
<keyword evidence="2" id="KW-1185">Reference proteome</keyword>
<reference evidence="1 2" key="1">
    <citation type="submission" date="2024-01" db="EMBL/GenBank/DDBJ databases">
        <title>Complete genome of Cladobotryum mycophilum ATHUM6906.</title>
        <authorList>
            <person name="Christinaki A.C."/>
            <person name="Myridakis A.I."/>
            <person name="Kouvelis V.N."/>
        </authorList>
    </citation>
    <scope>NUCLEOTIDE SEQUENCE [LARGE SCALE GENOMIC DNA]</scope>
    <source>
        <strain evidence="1 2">ATHUM6906</strain>
    </source>
</reference>